<feature type="transmembrane region" description="Helical" evidence="8">
    <location>
        <begin position="462"/>
        <end position="480"/>
    </location>
</feature>
<dbReference type="HOGENOM" id="CLU_026429_3_1_10"/>
<keyword evidence="4 8" id="KW-0812">Transmembrane</keyword>
<evidence type="ECO:0000313" key="10">
    <source>
        <dbReference type="Proteomes" id="UP000001601"/>
    </source>
</evidence>
<dbReference type="Proteomes" id="UP000001601">
    <property type="component" value="Unassembled WGS sequence"/>
</dbReference>
<dbReference type="GO" id="GO:0030001">
    <property type="term" value="P:metal ion transport"/>
    <property type="evidence" value="ECO:0007669"/>
    <property type="project" value="UniProtKB-ARBA"/>
</dbReference>
<dbReference type="GO" id="GO:0008324">
    <property type="term" value="F:monoatomic cation transmembrane transporter activity"/>
    <property type="evidence" value="ECO:0007669"/>
    <property type="project" value="InterPro"/>
</dbReference>
<dbReference type="PANTHER" id="PTHR32024:SF1">
    <property type="entry name" value="KTR SYSTEM POTASSIUM UPTAKE PROTEIN B"/>
    <property type="match status" value="1"/>
</dbReference>
<feature type="transmembrane region" description="Helical" evidence="8">
    <location>
        <begin position="327"/>
        <end position="348"/>
    </location>
</feature>
<keyword evidence="2" id="KW-0813">Transport</keyword>
<feature type="transmembrane region" description="Helical" evidence="8">
    <location>
        <begin position="181"/>
        <end position="204"/>
    </location>
</feature>
<comment type="caution">
    <text evidence="9">The sequence shown here is derived from an EMBL/GenBank/DDBJ whole genome shotgun (WGS) entry which is preliminary data.</text>
</comment>
<feature type="transmembrane region" description="Helical" evidence="8">
    <location>
        <begin position="501"/>
        <end position="522"/>
    </location>
</feature>
<feature type="transmembrane region" description="Helical" evidence="8">
    <location>
        <begin position="210"/>
        <end position="233"/>
    </location>
</feature>
<reference evidence="9 10" key="1">
    <citation type="journal article" date="2007" name="Nature">
        <title>Light stimulates growth of proteorhodopsin-containing marine Flavobacteria.</title>
        <authorList>
            <person name="Gomez-Consarnau L."/>
            <person name="Gonzalez J.M."/>
            <person name="Coll-Llado M."/>
            <person name="Gourdon P."/>
            <person name="Pascher T."/>
            <person name="Neutze R."/>
            <person name="Pedros-Alio C."/>
            <person name="Pinhassi J."/>
        </authorList>
    </citation>
    <scope>NUCLEOTIDE SEQUENCE [LARGE SCALE GENOMIC DNA]</scope>
    <source>
        <strain evidence="9 10">MED217</strain>
    </source>
</reference>
<evidence type="ECO:0000256" key="5">
    <source>
        <dbReference type="ARBA" id="ARBA00022989"/>
    </source>
</evidence>
<organism evidence="9 10">
    <name type="scientific">Leeuwenhoekiella blandensis (strain CECT 7118 / CCUG 51940 / KCTC 22103 / MED217)</name>
    <name type="common">Flavobacterium sp. (strain MED217)</name>
    <dbReference type="NCBI Taxonomy" id="398720"/>
    <lineage>
        <taxon>Bacteria</taxon>
        <taxon>Pseudomonadati</taxon>
        <taxon>Bacteroidota</taxon>
        <taxon>Flavobacteriia</taxon>
        <taxon>Flavobacteriales</taxon>
        <taxon>Flavobacteriaceae</taxon>
        <taxon>Leeuwenhoekiella</taxon>
    </lineage>
</organism>
<accession>A3XK66</accession>
<evidence type="ECO:0000256" key="6">
    <source>
        <dbReference type="ARBA" id="ARBA00023065"/>
    </source>
</evidence>
<feature type="transmembrane region" description="Helical" evidence="8">
    <location>
        <begin position="439"/>
        <end position="456"/>
    </location>
</feature>
<comment type="subcellular location">
    <subcellularLocation>
        <location evidence="1">Cell membrane</location>
        <topology evidence="1">Multi-pass membrane protein</topology>
    </subcellularLocation>
</comment>
<sequence>MPRNFNRKALRETLANVFKLQTLFRTVFILSLLGVFAFILDFGYEQSKHIQTFLNAYYLFILFIGIATTLVRYFTQSKRLSTQVILFDALSILVILYIIGIHFLGTEAHNHLSFLYNDKWVKAAILLTFIREFAEQRIDYKKSHLNPAQLFIASFIAIVLLGTFLLMLPKATYEGISFLDALFTSTSAVCVTGLIVVDTGSYFTPLGQNIIVFLIQLGGLGILTFASYFSYFFKGMSSFENQVVLSDMNNSNKIGEVFSTLKRILVITFSIEAVGAVLIFISLKAENFQDLTDRIFFSVFHAVSAFCNAGFSTLSNGIYDINFRYNYFLQLTLIALFVFGGLGFPIVINVLKYLKYKIINPIKYRNRGIIYKPWVLSLSSRITLITTSALALLGTAVFYANEYQNTLAEHNEFGKLVTALFGATTPRTAGFNTLDMNQLHFSTLMMIFLLMWVGASPASTGGGIKTSTFAIATLNFLSLAKGKERIEVYRREIADISVRRAFAIISLSLVVIGFAVIAIAAFDPDKTLLSIAFECFSAYSTVGLSLGITANLSAGSKGVLIVVMFIGRVSMLTILIALFRKMKYKAYRYPTEEILIN</sequence>
<dbReference type="eggNOG" id="COG0168">
    <property type="taxonomic scope" value="Bacteria"/>
</dbReference>
<feature type="transmembrane region" description="Helical" evidence="8">
    <location>
        <begin position="86"/>
        <end position="105"/>
    </location>
</feature>
<name>A3XK66_LEEBM</name>
<keyword evidence="10" id="KW-1185">Reference proteome</keyword>
<gene>
    <name evidence="9" type="ORF">MED217_02885</name>
</gene>
<dbReference type="STRING" id="398720.MED217_02885"/>
<dbReference type="Pfam" id="PF02386">
    <property type="entry name" value="TrkH"/>
    <property type="match status" value="1"/>
</dbReference>
<keyword evidence="7 8" id="KW-0472">Membrane</keyword>
<evidence type="ECO:0000256" key="3">
    <source>
        <dbReference type="ARBA" id="ARBA00022475"/>
    </source>
</evidence>
<dbReference type="EMBL" id="AANC01000003">
    <property type="protein sequence ID" value="EAQ50061.1"/>
    <property type="molecule type" value="Genomic_DNA"/>
</dbReference>
<evidence type="ECO:0000256" key="1">
    <source>
        <dbReference type="ARBA" id="ARBA00004651"/>
    </source>
</evidence>
<evidence type="ECO:0000256" key="7">
    <source>
        <dbReference type="ARBA" id="ARBA00023136"/>
    </source>
</evidence>
<dbReference type="AlphaFoldDB" id="A3XK66"/>
<feature type="transmembrane region" description="Helical" evidence="8">
    <location>
        <begin position="150"/>
        <end position="169"/>
    </location>
</feature>
<keyword evidence="5 8" id="KW-1133">Transmembrane helix</keyword>
<evidence type="ECO:0000313" key="9">
    <source>
        <dbReference type="EMBL" id="EAQ50061.1"/>
    </source>
</evidence>
<evidence type="ECO:0000256" key="2">
    <source>
        <dbReference type="ARBA" id="ARBA00022448"/>
    </source>
</evidence>
<proteinExistence type="predicted"/>
<feature type="transmembrane region" description="Helical" evidence="8">
    <location>
        <begin position="20"/>
        <end position="44"/>
    </location>
</feature>
<feature type="transmembrane region" description="Helical" evidence="8">
    <location>
        <begin position="295"/>
        <end position="315"/>
    </location>
</feature>
<keyword evidence="3" id="KW-1003">Cell membrane</keyword>
<keyword evidence="6" id="KW-0406">Ion transport</keyword>
<protein>
    <submittedName>
        <fullName evidence="9">K+ uptake transporter, KtrB subunit</fullName>
    </submittedName>
</protein>
<feature type="transmembrane region" description="Helical" evidence="8">
    <location>
        <begin position="559"/>
        <end position="579"/>
    </location>
</feature>
<evidence type="ECO:0000256" key="4">
    <source>
        <dbReference type="ARBA" id="ARBA00022692"/>
    </source>
</evidence>
<dbReference type="PANTHER" id="PTHR32024">
    <property type="entry name" value="TRK SYSTEM POTASSIUM UPTAKE PROTEIN TRKG-RELATED"/>
    <property type="match status" value="1"/>
</dbReference>
<feature type="transmembrane region" description="Helical" evidence="8">
    <location>
        <begin position="382"/>
        <end position="400"/>
    </location>
</feature>
<dbReference type="InterPro" id="IPR003445">
    <property type="entry name" value="Cat_transpt"/>
</dbReference>
<evidence type="ECO:0000256" key="8">
    <source>
        <dbReference type="SAM" id="Phobius"/>
    </source>
</evidence>
<feature type="transmembrane region" description="Helical" evidence="8">
    <location>
        <begin position="264"/>
        <end position="283"/>
    </location>
</feature>
<feature type="transmembrane region" description="Helical" evidence="8">
    <location>
        <begin position="56"/>
        <end position="74"/>
    </location>
</feature>
<dbReference type="GO" id="GO:0005886">
    <property type="term" value="C:plasma membrane"/>
    <property type="evidence" value="ECO:0007669"/>
    <property type="project" value="UniProtKB-SubCell"/>
</dbReference>